<protein>
    <submittedName>
        <fullName evidence="2">Uncharacterized protein</fullName>
    </submittedName>
</protein>
<feature type="region of interest" description="Disordered" evidence="1">
    <location>
        <begin position="1"/>
        <end position="112"/>
    </location>
</feature>
<dbReference type="EMBL" id="FZQP02003834">
    <property type="protein sequence ID" value="VVC98867.1"/>
    <property type="molecule type" value="Genomic_DNA"/>
</dbReference>
<evidence type="ECO:0000313" key="2">
    <source>
        <dbReference type="EMBL" id="VVC98867.1"/>
    </source>
</evidence>
<reference evidence="2 3" key="1">
    <citation type="submission" date="2017-07" db="EMBL/GenBank/DDBJ databases">
        <authorList>
            <person name="Talla V."/>
            <person name="Backstrom N."/>
        </authorList>
    </citation>
    <scope>NUCLEOTIDE SEQUENCE [LARGE SCALE GENOMIC DNA]</scope>
</reference>
<sequence>MPTDVDVPSNSKISDEEVLIEEGENQPSTSGCIQEEKNVVHSSDNLISEEITEDSLGLLAESSRVMDDEEEDEDDGDGDDDEDFDQDDDNSEDSNTHQSETDMPKESLPPNQGVLICNWISRRFQKKWKSTRTGQRNIQNPLRFLVWKGVQQFRVVQQNFSQSLILYVTEVPKATEVGDEEEPGTTTVNLPGEIATKQTAPEIFSLDSDEDDNSCDVEIPPTQTKTQIEKQDTIKCVNKNCNNECSQYVIADNSTTTYYHGPILLRVFAVRRCRQTPKRATNREYS</sequence>
<organism evidence="2 3">
    <name type="scientific">Leptidea sinapis</name>
    <dbReference type="NCBI Taxonomy" id="189913"/>
    <lineage>
        <taxon>Eukaryota</taxon>
        <taxon>Metazoa</taxon>
        <taxon>Ecdysozoa</taxon>
        <taxon>Arthropoda</taxon>
        <taxon>Hexapoda</taxon>
        <taxon>Insecta</taxon>
        <taxon>Pterygota</taxon>
        <taxon>Neoptera</taxon>
        <taxon>Endopterygota</taxon>
        <taxon>Lepidoptera</taxon>
        <taxon>Glossata</taxon>
        <taxon>Ditrysia</taxon>
        <taxon>Papilionoidea</taxon>
        <taxon>Pieridae</taxon>
        <taxon>Dismorphiinae</taxon>
        <taxon>Leptidea</taxon>
    </lineage>
</organism>
<gene>
    <name evidence="2" type="ORF">LSINAPIS_LOCUS9871</name>
</gene>
<evidence type="ECO:0000256" key="1">
    <source>
        <dbReference type="SAM" id="MobiDB-lite"/>
    </source>
</evidence>
<evidence type="ECO:0000313" key="3">
    <source>
        <dbReference type="Proteomes" id="UP000324832"/>
    </source>
</evidence>
<accession>A0A5E4QKY1</accession>
<feature type="compositionally biased region" description="Acidic residues" evidence="1">
    <location>
        <begin position="67"/>
        <end position="92"/>
    </location>
</feature>
<proteinExistence type="predicted"/>
<dbReference type="Proteomes" id="UP000324832">
    <property type="component" value="Unassembled WGS sequence"/>
</dbReference>
<dbReference type="AlphaFoldDB" id="A0A5E4QKY1"/>
<keyword evidence="3" id="KW-1185">Reference proteome</keyword>
<name>A0A5E4QKY1_9NEOP</name>